<protein>
    <submittedName>
        <fullName evidence="1">Uncharacterized protein</fullName>
    </submittedName>
</protein>
<name>A0A8T8WMC2_ASPJA</name>
<sequence>MSHLVSPTLSCLSRTIALPASKFPPTLHQVSTFPTRTARCKWSFETNVIEAEVTCRARLESTAFVSSSSLAMKAYSRLSALESPTGRSPTRFTHARTHPPIHPRLLWHPIRSDPTPGFLGYTRVKYACM</sequence>
<accession>A0A8T8WMC2</accession>
<evidence type="ECO:0000313" key="2">
    <source>
        <dbReference type="Proteomes" id="UP000249497"/>
    </source>
</evidence>
<organism evidence="1 2">
    <name type="scientific">Aspergillus japonicus CBS 114.51</name>
    <dbReference type="NCBI Taxonomy" id="1448312"/>
    <lineage>
        <taxon>Eukaryota</taxon>
        <taxon>Fungi</taxon>
        <taxon>Dikarya</taxon>
        <taxon>Ascomycota</taxon>
        <taxon>Pezizomycotina</taxon>
        <taxon>Eurotiomycetes</taxon>
        <taxon>Eurotiomycetidae</taxon>
        <taxon>Eurotiales</taxon>
        <taxon>Aspergillaceae</taxon>
        <taxon>Aspergillus</taxon>
        <taxon>Aspergillus subgen. Circumdati</taxon>
    </lineage>
</organism>
<dbReference type="Proteomes" id="UP000249497">
    <property type="component" value="Unassembled WGS sequence"/>
</dbReference>
<reference evidence="1 2" key="1">
    <citation type="submission" date="2018-02" db="EMBL/GenBank/DDBJ databases">
        <title>The genomes of Aspergillus section Nigri reveals drivers in fungal speciation.</title>
        <authorList>
            <consortium name="DOE Joint Genome Institute"/>
            <person name="Vesth T.C."/>
            <person name="Nybo J."/>
            <person name="Theobald S."/>
            <person name="Brandl J."/>
            <person name="Frisvad J.C."/>
            <person name="Nielsen K.F."/>
            <person name="Lyhne E.K."/>
            <person name="Kogle M.E."/>
            <person name="Kuo A."/>
            <person name="Riley R."/>
            <person name="Clum A."/>
            <person name="Nolan M."/>
            <person name="Lipzen A."/>
            <person name="Salamov A."/>
            <person name="Henrissat B."/>
            <person name="Wiebenga A."/>
            <person name="De vries R.P."/>
            <person name="Grigoriev I.V."/>
            <person name="Mortensen U.H."/>
            <person name="Andersen M.R."/>
            <person name="Baker S.E."/>
        </authorList>
    </citation>
    <scope>NUCLEOTIDE SEQUENCE [LARGE SCALE GENOMIC DNA]</scope>
    <source>
        <strain evidence="1 2">CBS 114.51</strain>
    </source>
</reference>
<evidence type="ECO:0000313" key="1">
    <source>
        <dbReference type="EMBL" id="RAH76710.1"/>
    </source>
</evidence>
<dbReference type="AlphaFoldDB" id="A0A8T8WMC2"/>
<dbReference type="EMBL" id="KZ824860">
    <property type="protein sequence ID" value="RAH76710.1"/>
    <property type="molecule type" value="Genomic_DNA"/>
</dbReference>
<dbReference type="RefSeq" id="XP_025522604.1">
    <property type="nucleotide sequence ID" value="XM_025667136.1"/>
</dbReference>
<gene>
    <name evidence="1" type="ORF">BO86DRAFT_246539</name>
</gene>
<proteinExistence type="predicted"/>
<dbReference type="GeneID" id="37170828"/>
<keyword evidence="2" id="KW-1185">Reference proteome</keyword>